<organism evidence="2 3">
    <name type="scientific">Rotaria socialis</name>
    <dbReference type="NCBI Taxonomy" id="392032"/>
    <lineage>
        <taxon>Eukaryota</taxon>
        <taxon>Metazoa</taxon>
        <taxon>Spiralia</taxon>
        <taxon>Gnathifera</taxon>
        <taxon>Rotifera</taxon>
        <taxon>Eurotatoria</taxon>
        <taxon>Bdelloidea</taxon>
        <taxon>Philodinida</taxon>
        <taxon>Philodinidae</taxon>
        <taxon>Rotaria</taxon>
    </lineage>
</organism>
<sequence length="279" mass="32158">MFALILSISKCLIDLTFTERIQISFSNLPSASCVSSTLTKLKINVSTFDDCLYLLDGRLQHLSILIIDIDEISDSSSNIDNTKNLPKLKCLTLTSQWYTYFYNDLIFPLLLSIIRNVTTYIDGTQLHNDFLINMPRLNKFIFSIHTYIINDRIEIDLPSKNDILNSFLERGYQQVHSYADEKLTFNRDFCHVYSLPYHFNDFIFMTNGFQGGTFSKLSTCLFREGTGPNIDSVTKSTNKQTDGPTYGVFLETADIYIGKKINTYFYYCLLLILKNKLEN</sequence>
<protein>
    <submittedName>
        <fullName evidence="2">Uncharacterized protein</fullName>
    </submittedName>
</protein>
<feature type="chain" id="PRO_5032958844" evidence="1">
    <location>
        <begin position="19"/>
        <end position="279"/>
    </location>
</feature>
<dbReference type="EMBL" id="CAJNYU010001696">
    <property type="protein sequence ID" value="CAF3457563.1"/>
    <property type="molecule type" value="Genomic_DNA"/>
</dbReference>
<name>A0A818EEG3_9BILA</name>
<comment type="caution">
    <text evidence="2">The sequence shown here is derived from an EMBL/GenBank/DDBJ whole genome shotgun (WGS) entry which is preliminary data.</text>
</comment>
<feature type="signal peptide" evidence="1">
    <location>
        <begin position="1"/>
        <end position="18"/>
    </location>
</feature>
<evidence type="ECO:0000313" key="3">
    <source>
        <dbReference type="Proteomes" id="UP000663869"/>
    </source>
</evidence>
<reference evidence="2" key="1">
    <citation type="submission" date="2021-02" db="EMBL/GenBank/DDBJ databases">
        <authorList>
            <person name="Nowell W R."/>
        </authorList>
    </citation>
    <scope>NUCLEOTIDE SEQUENCE</scope>
</reference>
<dbReference type="Proteomes" id="UP000663869">
    <property type="component" value="Unassembled WGS sequence"/>
</dbReference>
<evidence type="ECO:0000313" key="2">
    <source>
        <dbReference type="EMBL" id="CAF3457563.1"/>
    </source>
</evidence>
<proteinExistence type="predicted"/>
<accession>A0A818EEG3</accession>
<gene>
    <name evidence="2" type="ORF">FME351_LOCUS13850</name>
</gene>
<evidence type="ECO:0000256" key="1">
    <source>
        <dbReference type="SAM" id="SignalP"/>
    </source>
</evidence>
<dbReference type="AlphaFoldDB" id="A0A818EEG3"/>
<keyword evidence="1" id="KW-0732">Signal</keyword>